<sequence>MEVAVGWRLVEAYVVDGAVIHTVRERVYSTDWIGFTMLVRLVTEVSVDQWRMVARAHRTAYLCSLFFILHSSISTILVEEEMASSQNTNQEKAVICRIWEQLMALPKVLKEKVFGICRLSKEIAQDDPRRVIHSLKVGLAISLVSLFYYYQPLYENFGLSAMWAVMTVVVVFEYTVGATLGKGLNRTIATLVAGALGVGAHYLASLSGETGEPILIGVFVFVQAAIASFIRFFPKVKARYDYGMLIFILTFSLISVSGFRDDEVLEMAHKRLSTIFIGGSACVMISIFVCPVWAGEEFHYSIAHKLEILADFLEAFVREYFKISEEGESKEKKEGDSGDNKLILEGYKKVLNSKSMDDTLANFARWEPGHGKFKFRHPWDLYLKIGGLSRQCAYRMEALNAHLNSDIQGSKEIRCSIQEQCSEMCLESSKALKELGSSMRAMTRASADTNVANAKAAVKSLKALLQSSQRKETELLSLIPAVTVASLLIDIVDFTKEIADSVNDLATLTRFDVVDTDQASKTPHCECEEPDPKTDSIQLVILVEEATLAVTDSEKSVSDRDNIV</sequence>
<dbReference type="Proteomes" id="UP001359559">
    <property type="component" value="Unassembled WGS sequence"/>
</dbReference>
<feature type="transmembrane region" description="Helical" evidence="9">
    <location>
        <begin position="188"/>
        <end position="208"/>
    </location>
</feature>
<keyword evidence="3" id="KW-0813">Transport</keyword>
<evidence type="ECO:0000256" key="9">
    <source>
        <dbReference type="SAM" id="Phobius"/>
    </source>
</evidence>
<evidence type="ECO:0000256" key="6">
    <source>
        <dbReference type="ARBA" id="ARBA00023065"/>
    </source>
</evidence>
<reference evidence="10 11" key="1">
    <citation type="submission" date="2024-01" db="EMBL/GenBank/DDBJ databases">
        <title>The genomes of 5 underutilized Papilionoideae crops provide insights into root nodulation and disease resistance.</title>
        <authorList>
            <person name="Yuan L."/>
        </authorList>
    </citation>
    <scope>NUCLEOTIDE SEQUENCE [LARGE SCALE GENOMIC DNA]</scope>
    <source>
        <strain evidence="10">LY-2023</strain>
        <tissue evidence="10">Leaf</tissue>
    </source>
</reference>
<evidence type="ECO:0000256" key="8">
    <source>
        <dbReference type="ARBA" id="ARBA00023303"/>
    </source>
</evidence>
<dbReference type="PANTHER" id="PTHR31086">
    <property type="entry name" value="ALUMINUM-ACTIVATED MALATE TRANSPORTER 10"/>
    <property type="match status" value="1"/>
</dbReference>
<dbReference type="AlphaFoldDB" id="A0AAN9I807"/>
<comment type="caution">
    <text evidence="10">The sequence shown here is derived from an EMBL/GenBank/DDBJ whole genome shotgun (WGS) entry which is preliminary data.</text>
</comment>
<keyword evidence="7 9" id="KW-0472">Membrane</keyword>
<evidence type="ECO:0000256" key="3">
    <source>
        <dbReference type="ARBA" id="ARBA00022448"/>
    </source>
</evidence>
<dbReference type="GO" id="GO:0034220">
    <property type="term" value="P:monoatomic ion transmembrane transport"/>
    <property type="evidence" value="ECO:0007669"/>
    <property type="project" value="UniProtKB-KW"/>
</dbReference>
<keyword evidence="11" id="KW-1185">Reference proteome</keyword>
<accession>A0AAN9I807</accession>
<protein>
    <submittedName>
        <fullName evidence="10">Uncharacterized protein</fullName>
    </submittedName>
</protein>
<proteinExistence type="inferred from homology"/>
<feature type="transmembrane region" description="Helical" evidence="9">
    <location>
        <begin position="214"/>
        <end position="233"/>
    </location>
</feature>
<feature type="transmembrane region" description="Helical" evidence="9">
    <location>
        <begin position="272"/>
        <end position="295"/>
    </location>
</feature>
<comment type="similarity">
    <text evidence="2">Belongs to the aromatic acid exporter (TC 2.A.85) family.</text>
</comment>
<gene>
    <name evidence="10" type="ORF">RJT34_31046</name>
</gene>
<keyword evidence="5 9" id="KW-1133">Transmembrane helix</keyword>
<dbReference type="Pfam" id="PF11744">
    <property type="entry name" value="ALMT"/>
    <property type="match status" value="1"/>
</dbReference>
<dbReference type="GO" id="GO:0016020">
    <property type="term" value="C:membrane"/>
    <property type="evidence" value="ECO:0007669"/>
    <property type="project" value="UniProtKB-SubCell"/>
</dbReference>
<evidence type="ECO:0000256" key="5">
    <source>
        <dbReference type="ARBA" id="ARBA00022989"/>
    </source>
</evidence>
<evidence type="ECO:0000256" key="4">
    <source>
        <dbReference type="ARBA" id="ARBA00022692"/>
    </source>
</evidence>
<evidence type="ECO:0000313" key="11">
    <source>
        <dbReference type="Proteomes" id="UP001359559"/>
    </source>
</evidence>
<name>A0AAN9I807_CLITE</name>
<organism evidence="10 11">
    <name type="scientific">Clitoria ternatea</name>
    <name type="common">Butterfly pea</name>
    <dbReference type="NCBI Taxonomy" id="43366"/>
    <lineage>
        <taxon>Eukaryota</taxon>
        <taxon>Viridiplantae</taxon>
        <taxon>Streptophyta</taxon>
        <taxon>Embryophyta</taxon>
        <taxon>Tracheophyta</taxon>
        <taxon>Spermatophyta</taxon>
        <taxon>Magnoliopsida</taxon>
        <taxon>eudicotyledons</taxon>
        <taxon>Gunneridae</taxon>
        <taxon>Pentapetalae</taxon>
        <taxon>rosids</taxon>
        <taxon>fabids</taxon>
        <taxon>Fabales</taxon>
        <taxon>Fabaceae</taxon>
        <taxon>Papilionoideae</taxon>
        <taxon>50 kb inversion clade</taxon>
        <taxon>NPAAA clade</taxon>
        <taxon>indigoferoid/millettioid clade</taxon>
        <taxon>Phaseoleae</taxon>
        <taxon>Clitoria</taxon>
    </lineage>
</organism>
<feature type="transmembrane region" description="Helical" evidence="9">
    <location>
        <begin position="59"/>
        <end position="78"/>
    </location>
</feature>
<evidence type="ECO:0000256" key="1">
    <source>
        <dbReference type="ARBA" id="ARBA00004141"/>
    </source>
</evidence>
<dbReference type="GO" id="GO:0015743">
    <property type="term" value="P:malate transport"/>
    <property type="evidence" value="ECO:0007669"/>
    <property type="project" value="InterPro"/>
</dbReference>
<evidence type="ECO:0000256" key="7">
    <source>
        <dbReference type="ARBA" id="ARBA00023136"/>
    </source>
</evidence>
<keyword evidence="8" id="KW-0407">Ion channel</keyword>
<feature type="transmembrane region" description="Helical" evidence="9">
    <location>
        <begin position="157"/>
        <end position="176"/>
    </location>
</feature>
<feature type="transmembrane region" description="Helical" evidence="9">
    <location>
        <begin position="131"/>
        <end position="151"/>
    </location>
</feature>
<feature type="transmembrane region" description="Helical" evidence="9">
    <location>
        <begin position="240"/>
        <end position="260"/>
    </location>
</feature>
<comment type="subcellular location">
    <subcellularLocation>
        <location evidence="1">Membrane</location>
        <topology evidence="1">Multi-pass membrane protein</topology>
    </subcellularLocation>
</comment>
<keyword evidence="4 9" id="KW-0812">Transmembrane</keyword>
<evidence type="ECO:0000256" key="2">
    <source>
        <dbReference type="ARBA" id="ARBA00007079"/>
    </source>
</evidence>
<dbReference type="InterPro" id="IPR020966">
    <property type="entry name" value="ALMT"/>
</dbReference>
<evidence type="ECO:0000313" key="10">
    <source>
        <dbReference type="EMBL" id="KAK7263456.1"/>
    </source>
</evidence>
<dbReference type="EMBL" id="JAYKXN010000008">
    <property type="protein sequence ID" value="KAK7263456.1"/>
    <property type="molecule type" value="Genomic_DNA"/>
</dbReference>
<keyword evidence="6" id="KW-0406">Ion transport</keyword>